<gene>
    <name evidence="1" type="ORF">GCM10011320_17010</name>
</gene>
<sequence>MDAEEFRRSLDEAAPPDGLPTPLLALWWDARGDWQRAHEAAQAGEDADSAWVHAYLHHREGDLANAGYWYRRAGKPTAGMPLDEEASAILATLLAR</sequence>
<dbReference type="RefSeq" id="WP_188966594.1">
    <property type="nucleotide sequence ID" value="NZ_BMKW01000003.1"/>
</dbReference>
<dbReference type="Proteomes" id="UP000661507">
    <property type="component" value="Unassembled WGS sequence"/>
</dbReference>
<keyword evidence="2" id="KW-1185">Reference proteome</keyword>
<comment type="caution">
    <text evidence="1">The sequence shown here is derived from an EMBL/GenBank/DDBJ whole genome shotgun (WGS) entry which is preliminary data.</text>
</comment>
<organism evidence="1 2">
    <name type="scientific">Neoroseomonas lacus</name>
    <dbReference type="NCBI Taxonomy" id="287609"/>
    <lineage>
        <taxon>Bacteria</taxon>
        <taxon>Pseudomonadati</taxon>
        <taxon>Pseudomonadota</taxon>
        <taxon>Alphaproteobacteria</taxon>
        <taxon>Acetobacterales</taxon>
        <taxon>Acetobacteraceae</taxon>
        <taxon>Neoroseomonas</taxon>
    </lineage>
</organism>
<reference evidence="1" key="2">
    <citation type="submission" date="2020-09" db="EMBL/GenBank/DDBJ databases">
        <authorList>
            <person name="Sun Q."/>
            <person name="Zhou Y."/>
        </authorList>
    </citation>
    <scope>NUCLEOTIDE SEQUENCE</scope>
    <source>
        <strain evidence="1">CGMCC 1.3617</strain>
    </source>
</reference>
<dbReference type="AlphaFoldDB" id="A0A917NLW3"/>
<accession>A0A917NLW3</accession>
<evidence type="ECO:0000313" key="1">
    <source>
        <dbReference type="EMBL" id="GGJ10486.1"/>
    </source>
</evidence>
<proteinExistence type="predicted"/>
<evidence type="ECO:0000313" key="2">
    <source>
        <dbReference type="Proteomes" id="UP000661507"/>
    </source>
</evidence>
<protein>
    <submittedName>
        <fullName evidence="1">Uncharacterized protein</fullName>
    </submittedName>
</protein>
<name>A0A917NLW3_9PROT</name>
<reference evidence="1" key="1">
    <citation type="journal article" date="2014" name="Int. J. Syst. Evol. Microbiol.">
        <title>Complete genome sequence of Corynebacterium casei LMG S-19264T (=DSM 44701T), isolated from a smear-ripened cheese.</title>
        <authorList>
            <consortium name="US DOE Joint Genome Institute (JGI-PGF)"/>
            <person name="Walter F."/>
            <person name="Albersmeier A."/>
            <person name="Kalinowski J."/>
            <person name="Ruckert C."/>
        </authorList>
    </citation>
    <scope>NUCLEOTIDE SEQUENCE</scope>
    <source>
        <strain evidence="1">CGMCC 1.3617</strain>
    </source>
</reference>
<dbReference type="EMBL" id="BMKW01000003">
    <property type="protein sequence ID" value="GGJ10486.1"/>
    <property type="molecule type" value="Genomic_DNA"/>
</dbReference>